<comment type="similarity">
    <text evidence="2">Belongs to the ROK (NagC/XylR) family.</text>
</comment>
<evidence type="ECO:0000256" key="12">
    <source>
        <dbReference type="ARBA" id="ARBA00048451"/>
    </source>
</evidence>
<gene>
    <name evidence="13" type="ORF">AS030_16630</name>
</gene>
<dbReference type="PROSITE" id="PS01125">
    <property type="entry name" value="ROK"/>
    <property type="match status" value="1"/>
</dbReference>
<evidence type="ECO:0000256" key="5">
    <source>
        <dbReference type="ARBA" id="ARBA00022741"/>
    </source>
</evidence>
<keyword evidence="4" id="KW-0479">Metal-binding</keyword>
<evidence type="ECO:0000256" key="8">
    <source>
        <dbReference type="ARBA" id="ARBA00022840"/>
    </source>
</evidence>
<organism evidence="13 14">
    <name type="scientific">Fictibacillus enclensis</name>
    <dbReference type="NCBI Taxonomy" id="1017270"/>
    <lineage>
        <taxon>Bacteria</taxon>
        <taxon>Bacillati</taxon>
        <taxon>Bacillota</taxon>
        <taxon>Bacilli</taxon>
        <taxon>Bacillales</taxon>
        <taxon>Fictibacillaceae</taxon>
        <taxon>Fictibacillus</taxon>
    </lineage>
</organism>
<dbReference type="InterPro" id="IPR049874">
    <property type="entry name" value="ROK_cs"/>
</dbReference>
<dbReference type="RefSeq" id="WP_061973676.1">
    <property type="nucleotide sequence ID" value="NZ_FMAV01000003.1"/>
</dbReference>
<dbReference type="PANTHER" id="PTHR42742:SF3">
    <property type="entry name" value="FRUCTOKINASE"/>
    <property type="match status" value="1"/>
</dbReference>
<evidence type="ECO:0000256" key="7">
    <source>
        <dbReference type="ARBA" id="ARBA00022833"/>
    </source>
</evidence>
<dbReference type="Proteomes" id="UP000054099">
    <property type="component" value="Unassembled WGS sequence"/>
</dbReference>
<dbReference type="PANTHER" id="PTHR42742">
    <property type="entry name" value="TRANSCRIPTIONAL REPRESSOR MPRA"/>
    <property type="match status" value="1"/>
</dbReference>
<proteinExistence type="inferred from homology"/>
<dbReference type="FunFam" id="3.30.420.40:FF:000136">
    <property type="entry name" value="Putative fructokinase"/>
    <property type="match status" value="1"/>
</dbReference>
<evidence type="ECO:0000256" key="2">
    <source>
        <dbReference type="ARBA" id="ARBA00006479"/>
    </source>
</evidence>
<keyword evidence="7" id="KW-0862">Zinc</keyword>
<evidence type="ECO:0000256" key="1">
    <source>
        <dbReference type="ARBA" id="ARBA00001946"/>
    </source>
</evidence>
<evidence type="ECO:0000256" key="3">
    <source>
        <dbReference type="ARBA" id="ARBA00022679"/>
    </source>
</evidence>
<dbReference type="AlphaFoldDB" id="A0A0V8J4B9"/>
<evidence type="ECO:0000256" key="9">
    <source>
        <dbReference type="ARBA" id="ARBA00022842"/>
    </source>
</evidence>
<dbReference type="GO" id="GO:0008865">
    <property type="term" value="F:fructokinase activity"/>
    <property type="evidence" value="ECO:0007669"/>
    <property type="project" value="UniProtKB-EC"/>
</dbReference>
<sequence>MKLGAIEAGGTKFICGIGDEDGKVLERVSIPTTTPDETIGQVLEFFRSKEISAMGIGSFGPVDLNKNSDTYGYITSTPKPHWAQYNLVGEIQKHIRVPVAFDTDVNAAAMGEMEWGAAKGLDSCIYMTVGTGIGVGAITEGKLLHGLTHPEMGHILVRRHPEDSFAGNCPYHKDCLEGMAAGPALEKRWGQKGIELADRPEVWELQAYYLAQALVNYILILSPKKMVIGGGVMKQEHLFPMVRQQVISQLNGYVQHSQLTEENIRNYIVPPGLGDNAGLCGALALAKTLKH</sequence>
<name>A0A0V8J4B9_9BACL</name>
<protein>
    <recommendedName>
        <fullName evidence="11">fructokinase</fullName>
        <ecNumber evidence="11">2.7.1.4</ecNumber>
    </recommendedName>
</protein>
<dbReference type="Gene3D" id="3.30.420.40">
    <property type="match status" value="2"/>
</dbReference>
<comment type="caution">
    <text evidence="13">The sequence shown here is derived from an EMBL/GenBank/DDBJ whole genome shotgun (WGS) entry which is preliminary data.</text>
</comment>
<dbReference type="EMBL" id="LNQN01000005">
    <property type="protein sequence ID" value="KSU81911.1"/>
    <property type="molecule type" value="Genomic_DNA"/>
</dbReference>
<evidence type="ECO:0000256" key="6">
    <source>
        <dbReference type="ARBA" id="ARBA00022777"/>
    </source>
</evidence>
<dbReference type="Pfam" id="PF00480">
    <property type="entry name" value="ROK"/>
    <property type="match status" value="1"/>
</dbReference>
<evidence type="ECO:0000256" key="4">
    <source>
        <dbReference type="ARBA" id="ARBA00022723"/>
    </source>
</evidence>
<dbReference type="InterPro" id="IPR043129">
    <property type="entry name" value="ATPase_NBD"/>
</dbReference>
<evidence type="ECO:0000313" key="14">
    <source>
        <dbReference type="Proteomes" id="UP000054099"/>
    </source>
</evidence>
<dbReference type="SUPFAM" id="SSF53067">
    <property type="entry name" value="Actin-like ATPase domain"/>
    <property type="match status" value="1"/>
</dbReference>
<keyword evidence="3" id="KW-0808">Transferase</keyword>
<comment type="cofactor">
    <cofactor evidence="1">
        <name>Mg(2+)</name>
        <dbReference type="ChEBI" id="CHEBI:18420"/>
    </cofactor>
</comment>
<accession>A0A0V8J4B9</accession>
<keyword evidence="9" id="KW-0460">Magnesium</keyword>
<dbReference type="OrthoDB" id="9783435at2"/>
<dbReference type="GO" id="GO:0046872">
    <property type="term" value="F:metal ion binding"/>
    <property type="evidence" value="ECO:0007669"/>
    <property type="project" value="UniProtKB-KW"/>
</dbReference>
<dbReference type="InterPro" id="IPR051804">
    <property type="entry name" value="Carb_Metab_Reg_Kinase/Isom"/>
</dbReference>
<keyword evidence="10" id="KW-0119">Carbohydrate metabolism</keyword>
<evidence type="ECO:0000256" key="10">
    <source>
        <dbReference type="ARBA" id="ARBA00023277"/>
    </source>
</evidence>
<evidence type="ECO:0000313" key="13">
    <source>
        <dbReference type="EMBL" id="KSU81911.1"/>
    </source>
</evidence>
<reference evidence="13 14" key="1">
    <citation type="journal article" date="2014" name="Antonie Van Leeuwenhoek">
        <title>Fictibacillus enclensis sp. nov., isolated from marine sediment.</title>
        <authorList>
            <person name="Dastager S.G."/>
            <person name="Mawlankar R."/>
            <person name="Srinivasan K."/>
            <person name="Tang S.K."/>
            <person name="Lee J.C."/>
            <person name="Ramana V.V."/>
            <person name="Shouche Y.S."/>
        </authorList>
    </citation>
    <scope>NUCLEOTIDE SEQUENCE [LARGE SCALE GENOMIC DNA]</scope>
    <source>
        <strain evidence="13 14">NIO-1003</strain>
    </source>
</reference>
<evidence type="ECO:0000256" key="11">
    <source>
        <dbReference type="ARBA" id="ARBA00038887"/>
    </source>
</evidence>
<dbReference type="FunFam" id="3.30.420.40:FF:000153">
    <property type="entry name" value="Putative fructokinase"/>
    <property type="match status" value="1"/>
</dbReference>
<keyword evidence="8" id="KW-0067">ATP-binding</keyword>
<comment type="catalytic activity">
    <reaction evidence="12">
        <text>D-fructose + ATP = D-fructose 6-phosphate + ADP + H(+)</text>
        <dbReference type="Rhea" id="RHEA:16125"/>
        <dbReference type="ChEBI" id="CHEBI:15378"/>
        <dbReference type="ChEBI" id="CHEBI:30616"/>
        <dbReference type="ChEBI" id="CHEBI:37721"/>
        <dbReference type="ChEBI" id="CHEBI:61527"/>
        <dbReference type="ChEBI" id="CHEBI:456216"/>
        <dbReference type="EC" id="2.7.1.4"/>
    </reaction>
</comment>
<keyword evidence="14" id="KW-1185">Reference proteome</keyword>
<dbReference type="EC" id="2.7.1.4" evidence="11"/>
<keyword evidence="6 13" id="KW-0418">Kinase</keyword>
<keyword evidence="5" id="KW-0547">Nucleotide-binding</keyword>
<dbReference type="CDD" id="cd24067">
    <property type="entry name" value="ASKHA_NBD_ROK_BsFRK-like"/>
    <property type="match status" value="1"/>
</dbReference>
<dbReference type="InterPro" id="IPR000600">
    <property type="entry name" value="ROK"/>
</dbReference>
<dbReference type="GO" id="GO:0005524">
    <property type="term" value="F:ATP binding"/>
    <property type="evidence" value="ECO:0007669"/>
    <property type="project" value="UniProtKB-KW"/>
</dbReference>